<reference evidence="8 10" key="2">
    <citation type="submission" date="2018-08" db="EMBL/GenBank/DDBJ databases">
        <title>A genome reference for cultivated species of the human gut microbiota.</title>
        <authorList>
            <person name="Zou Y."/>
            <person name="Xue W."/>
            <person name="Luo G."/>
        </authorList>
    </citation>
    <scope>NUCLEOTIDE SEQUENCE [LARGE SCALE GENOMIC DNA]</scope>
    <source>
        <strain evidence="8 10">AM43-11</strain>
    </source>
</reference>
<dbReference type="InterPro" id="IPR050490">
    <property type="entry name" value="Bact_solute-bd_prot1"/>
</dbReference>
<keyword evidence="2" id="KW-0813">Transport</keyword>
<proteinExistence type="inferred from homology"/>
<evidence type="ECO:0000313" key="11">
    <source>
        <dbReference type="Proteomes" id="UP000479531"/>
    </source>
</evidence>
<dbReference type="PROSITE" id="PS51257">
    <property type="entry name" value="PROKAR_LIPOPROTEIN"/>
    <property type="match status" value="1"/>
</dbReference>
<evidence type="ECO:0000256" key="2">
    <source>
        <dbReference type="ARBA" id="ARBA00022448"/>
    </source>
</evidence>
<evidence type="ECO:0000313" key="9">
    <source>
        <dbReference type="Proteomes" id="UP000095350"/>
    </source>
</evidence>
<dbReference type="EMBL" id="WGGT01000013">
    <property type="protein sequence ID" value="MVQ46289.1"/>
    <property type="molecule type" value="Genomic_DNA"/>
</dbReference>
<evidence type="ECO:0000256" key="3">
    <source>
        <dbReference type="ARBA" id="ARBA00022729"/>
    </source>
</evidence>
<reference evidence="7 11" key="3">
    <citation type="submission" date="2019-10" db="EMBL/GenBank/DDBJ databases">
        <title>Roseburia spp. ameliorate alcoholic fatty liver via restoration of gut barrier function.</title>
        <authorList>
            <person name="Seo B."/>
            <person name="Ko G."/>
        </authorList>
    </citation>
    <scope>NUCLEOTIDE SEQUENCE [LARGE SCALE GENOMIC DNA]</scope>
    <source>
        <strain evidence="7 11">SNUG30017</strain>
    </source>
</reference>
<dbReference type="PANTHER" id="PTHR43649">
    <property type="entry name" value="ARABINOSE-BINDING PROTEIN-RELATED"/>
    <property type="match status" value="1"/>
</dbReference>
<protein>
    <submittedName>
        <fullName evidence="7">Extracellular solute-binding protein</fullName>
    </submittedName>
    <submittedName>
        <fullName evidence="6">Maltose ABC transporter periplasmic protein</fullName>
    </submittedName>
</protein>
<dbReference type="EMBL" id="QSFP01000008">
    <property type="protein sequence ID" value="RHA67382.1"/>
    <property type="molecule type" value="Genomic_DNA"/>
</dbReference>
<evidence type="ECO:0000256" key="4">
    <source>
        <dbReference type="SAM" id="MobiDB-lite"/>
    </source>
</evidence>
<evidence type="ECO:0000313" key="10">
    <source>
        <dbReference type="Proteomes" id="UP000284465"/>
    </source>
</evidence>
<dbReference type="Proteomes" id="UP000095350">
    <property type="component" value="Unassembled WGS sequence"/>
</dbReference>
<organism evidence="6 9">
    <name type="scientific">Roseburia intestinalis</name>
    <dbReference type="NCBI Taxonomy" id="166486"/>
    <lineage>
        <taxon>Bacteria</taxon>
        <taxon>Bacillati</taxon>
        <taxon>Bacillota</taxon>
        <taxon>Clostridia</taxon>
        <taxon>Lachnospirales</taxon>
        <taxon>Lachnospiraceae</taxon>
        <taxon>Roseburia</taxon>
    </lineage>
</organism>
<dbReference type="RefSeq" id="WP_055194617.1">
    <property type="nucleotide sequence ID" value="NZ_CABIYH010000015.1"/>
</dbReference>
<evidence type="ECO:0000256" key="1">
    <source>
        <dbReference type="ARBA" id="ARBA00008520"/>
    </source>
</evidence>
<dbReference type="InterPro" id="IPR006059">
    <property type="entry name" value="SBP"/>
</dbReference>
<accession>A0A173UNX9</accession>
<keyword evidence="3 5" id="KW-0732">Signal</keyword>
<evidence type="ECO:0000256" key="5">
    <source>
        <dbReference type="SAM" id="SignalP"/>
    </source>
</evidence>
<dbReference type="OrthoDB" id="9763054at2"/>
<reference evidence="6 9" key="1">
    <citation type="submission" date="2015-09" db="EMBL/GenBank/DDBJ databases">
        <authorList>
            <consortium name="Pathogen Informatics"/>
        </authorList>
    </citation>
    <scope>NUCLEOTIDE SEQUENCE [LARGE SCALE GENOMIC DNA]</scope>
    <source>
        <strain evidence="6 9">2789STDY5834960</strain>
    </source>
</reference>
<dbReference type="EMBL" id="CYXZ01000015">
    <property type="protein sequence ID" value="CUN15887.1"/>
    <property type="molecule type" value="Genomic_DNA"/>
</dbReference>
<dbReference type="AlphaFoldDB" id="A0A173UNX9"/>
<feature type="chain" id="PRO_5044549714" evidence="5">
    <location>
        <begin position="22"/>
        <end position="465"/>
    </location>
</feature>
<gene>
    <name evidence="8" type="ORF">DW927_08610</name>
    <name evidence="6" type="ORF">ERS852572_02194</name>
    <name evidence="7" type="ORF">GCK47_11395</name>
</gene>
<feature type="region of interest" description="Disordered" evidence="4">
    <location>
        <begin position="32"/>
        <end position="62"/>
    </location>
</feature>
<feature type="signal peptide" evidence="5">
    <location>
        <begin position="1"/>
        <end position="21"/>
    </location>
</feature>
<dbReference type="Proteomes" id="UP000284465">
    <property type="component" value="Unassembled WGS sequence"/>
</dbReference>
<dbReference type="PANTHER" id="PTHR43649:SF34">
    <property type="entry name" value="ABC TRANSPORTER PERIPLASMIC-BINDING PROTEIN YCJN-RELATED"/>
    <property type="match status" value="1"/>
</dbReference>
<comment type="similarity">
    <text evidence="1">Belongs to the bacterial solute-binding protein 1 family.</text>
</comment>
<evidence type="ECO:0000313" key="8">
    <source>
        <dbReference type="EMBL" id="RHA67382.1"/>
    </source>
</evidence>
<dbReference type="Gene3D" id="3.40.190.10">
    <property type="entry name" value="Periplasmic binding protein-like II"/>
    <property type="match status" value="2"/>
</dbReference>
<dbReference type="Proteomes" id="UP000479531">
    <property type="component" value="Unassembled WGS sequence"/>
</dbReference>
<sequence length="465" mass="49964">MKAKKVVAVFMTAAMTMGMLAGCGSNNSNTGTANAGSTNAESKTDASESADAAGTESTGNIDTADLAGTQITMLNSKGEIQTALEDMAEAFKEDTGIELEVQACGTGESPYTRVTSAYNSGTAPTMAILDTTDVVALASQYAVDLSDEEWVKECVNQTTQVDGKIYSFPFCVEGRGIIYNKSAIEDTLGEEFDPSTINSYDALKELLENLRAGGMENPVVISKEDWSLGAHQLGFIYDSYDGTTEGSAKVIDELKAGTLKAEDYDRFNEFMDTFDLLSQYNINGEDPLGALYDQDPIFLADGDAALWINGCWAWPNLKEAGASDSDEYGFLPYILGNDTSDFANNGIQASASKQLMIDAEQSTPEQQEAAKAFVNWLVYSDNGQKMLVEDAAVIPACKNNTYEALDPLGKDIQAKMAAGNTYSSSFIAPSDHWSVLGASMQKYLGGQCTRDDLAADIDNYWTSQN</sequence>
<dbReference type="PaxDb" id="166486-ERS852572_02194"/>
<feature type="compositionally biased region" description="Polar residues" evidence="4">
    <location>
        <begin position="32"/>
        <end position="41"/>
    </location>
</feature>
<name>A0A173UNX9_9FIRM</name>
<dbReference type="STRING" id="166486.ERS852572_02194"/>
<dbReference type="SUPFAM" id="SSF53850">
    <property type="entry name" value="Periplasmic binding protein-like II"/>
    <property type="match status" value="1"/>
</dbReference>
<evidence type="ECO:0000313" key="6">
    <source>
        <dbReference type="EMBL" id="CUN15887.1"/>
    </source>
</evidence>
<evidence type="ECO:0000313" key="7">
    <source>
        <dbReference type="EMBL" id="MVQ46289.1"/>
    </source>
</evidence>
<dbReference type="Pfam" id="PF13416">
    <property type="entry name" value="SBP_bac_8"/>
    <property type="match status" value="1"/>
</dbReference>